<comment type="subunit">
    <text evidence="5">Homodimer.</text>
</comment>
<dbReference type="PIRSF" id="PIRSF038800">
    <property type="entry name" value="KYNU"/>
    <property type="match status" value="1"/>
</dbReference>
<dbReference type="Proteomes" id="UP000614410">
    <property type="component" value="Unassembled WGS sequence"/>
</dbReference>
<dbReference type="GO" id="GO:0030170">
    <property type="term" value="F:pyridoxal phosphate binding"/>
    <property type="evidence" value="ECO:0007669"/>
    <property type="project" value="UniProtKB-UniRule"/>
</dbReference>
<dbReference type="GO" id="GO:0030429">
    <property type="term" value="F:kynureninase activity"/>
    <property type="evidence" value="ECO:0007669"/>
    <property type="project" value="UniProtKB-UniRule"/>
</dbReference>
<dbReference type="InterPro" id="IPR015422">
    <property type="entry name" value="PyrdxlP-dep_Trfase_small"/>
</dbReference>
<comment type="catalytic activity">
    <reaction evidence="5">
        <text>3-hydroxy-L-kynurenine + H2O = 3-hydroxyanthranilate + L-alanine + H(+)</text>
        <dbReference type="Rhea" id="RHEA:25143"/>
        <dbReference type="ChEBI" id="CHEBI:15377"/>
        <dbReference type="ChEBI" id="CHEBI:15378"/>
        <dbReference type="ChEBI" id="CHEBI:36559"/>
        <dbReference type="ChEBI" id="CHEBI:57972"/>
        <dbReference type="ChEBI" id="CHEBI:58125"/>
        <dbReference type="EC" id="3.7.1.3"/>
    </reaction>
</comment>
<sequence>MSGSIGRADCAARDATDPLARVRDRFVIPEGVIYLDGNSLGALPVQTAARVVAAVEAEWGQGLISSWTDAGWMEAPLRVGAKIARLIGAEENEVVVAESTSVCLFKLVSAALTMQPGRSVLLTEEENFHTDLYIAAAAARQCGASIRVVPRQALRDALDGDVAVQLLTHVDYRTGFMHDLAELSAAAHDVGALAVWDLSHSAGAVPLSVTPDGADMATGCGYKYLNGGPGAPAFMYVRSALHTEMRNPLPGWLGHAEPFAFERGYRPAAGMASMLSGTPPILQLAALEAGVDLWNEVSMTAARRKSIALTDLFIALVEDRCADAGFSLASPRDPTRRGSQVSLRHLQGYGIVRALVDRGVIGDFRALDICRFGFAPLYLRYVDVWDAVDRLRAVMHSGAHRDSRFAERAAVT</sequence>
<evidence type="ECO:0000256" key="5">
    <source>
        <dbReference type="PIRNR" id="PIRNR038800"/>
    </source>
</evidence>
<dbReference type="GO" id="GO:0019441">
    <property type="term" value="P:L-tryptophan catabolic process to kynurenine"/>
    <property type="evidence" value="ECO:0007669"/>
    <property type="project" value="TreeGrafter"/>
</dbReference>
<evidence type="ECO:0000256" key="2">
    <source>
        <dbReference type="ARBA" id="ARBA00022801"/>
    </source>
</evidence>
<comment type="pathway">
    <text evidence="5">Amino-acid degradation; L-kynurenine degradation; L-alanine and anthranilate from L-kynurenine: step 1/1.</text>
</comment>
<dbReference type="InterPro" id="IPR015421">
    <property type="entry name" value="PyrdxlP-dep_Trfase_major"/>
</dbReference>
<dbReference type="GO" id="GO:0009435">
    <property type="term" value="P:NAD+ biosynthetic process"/>
    <property type="evidence" value="ECO:0007669"/>
    <property type="project" value="UniProtKB-UniRule"/>
</dbReference>
<dbReference type="InterPro" id="IPR010111">
    <property type="entry name" value="Kynureninase"/>
</dbReference>
<comment type="caution">
    <text evidence="6">The sequence shown here is derived from an EMBL/GenBank/DDBJ whole genome shotgun (WGS) entry which is preliminary data.</text>
</comment>
<dbReference type="GO" id="GO:0043420">
    <property type="term" value="P:anthranilate metabolic process"/>
    <property type="evidence" value="ECO:0007669"/>
    <property type="project" value="TreeGrafter"/>
</dbReference>
<dbReference type="PANTHER" id="PTHR14084:SF0">
    <property type="entry name" value="KYNURENINASE"/>
    <property type="match status" value="1"/>
</dbReference>
<dbReference type="InterPro" id="IPR015424">
    <property type="entry name" value="PyrdxlP-dep_Trfase"/>
</dbReference>
<dbReference type="EMBL" id="JAEKNN010000046">
    <property type="protein sequence ID" value="MBJ7609519.1"/>
    <property type="molecule type" value="Genomic_DNA"/>
</dbReference>
<dbReference type="Gene3D" id="3.90.1150.10">
    <property type="entry name" value="Aspartate Aminotransferase, domain 1"/>
    <property type="match status" value="1"/>
</dbReference>
<dbReference type="Gene3D" id="3.40.640.10">
    <property type="entry name" value="Type I PLP-dependent aspartate aminotransferase-like (Major domain)"/>
    <property type="match status" value="1"/>
</dbReference>
<comment type="catalytic activity">
    <reaction evidence="5">
        <text>L-kynurenine + H2O = anthranilate + L-alanine + H(+)</text>
        <dbReference type="Rhea" id="RHEA:16813"/>
        <dbReference type="ChEBI" id="CHEBI:15377"/>
        <dbReference type="ChEBI" id="CHEBI:15378"/>
        <dbReference type="ChEBI" id="CHEBI:16567"/>
        <dbReference type="ChEBI" id="CHEBI:57959"/>
        <dbReference type="ChEBI" id="CHEBI:57972"/>
        <dbReference type="EC" id="3.7.1.3"/>
    </reaction>
</comment>
<reference evidence="6 7" key="1">
    <citation type="submission" date="2020-10" db="EMBL/GenBank/DDBJ databases">
        <title>Ca. Dormibacterota MAGs.</title>
        <authorList>
            <person name="Montgomery K."/>
        </authorList>
    </citation>
    <scope>NUCLEOTIDE SEQUENCE [LARGE SCALE GENOMIC DNA]</scope>
    <source>
        <strain evidence="6">Mitchell_Peninsula_5</strain>
    </source>
</reference>
<comment type="function">
    <text evidence="5">Catalyzes the cleavage of L-kynurenine (L-Kyn) and L-3-hydroxykynurenine (L-3OHKyn) into anthranilic acid (AA) and 3-hydroxyanthranilic acid (3-OHAA), respectively.</text>
</comment>
<evidence type="ECO:0000256" key="3">
    <source>
        <dbReference type="ARBA" id="ARBA00022898"/>
    </source>
</evidence>
<evidence type="ECO:0000313" key="7">
    <source>
        <dbReference type="Proteomes" id="UP000614410"/>
    </source>
</evidence>
<dbReference type="PANTHER" id="PTHR14084">
    <property type="entry name" value="KYNURENINASE"/>
    <property type="match status" value="1"/>
</dbReference>
<dbReference type="Pfam" id="PF22580">
    <property type="entry name" value="KYNU_C"/>
    <property type="match status" value="1"/>
</dbReference>
<keyword evidence="3 5" id="KW-0663">Pyridoxal phosphate</keyword>
<organism evidence="6 7">
    <name type="scientific">Candidatus Amunia macphersoniae</name>
    <dbReference type="NCBI Taxonomy" id="3127014"/>
    <lineage>
        <taxon>Bacteria</taxon>
        <taxon>Bacillati</taxon>
        <taxon>Candidatus Dormiibacterota</taxon>
        <taxon>Candidatus Dormibacteria</taxon>
        <taxon>Candidatus Aeolococcales</taxon>
        <taxon>Candidatus Aeolococcaceae</taxon>
        <taxon>Candidatus Amunia</taxon>
    </lineage>
</organism>
<comment type="similarity">
    <text evidence="5">Belongs to the kynureninase family.</text>
</comment>
<comment type="pathway">
    <text evidence="5">Cofactor biosynthesis; NAD(+) biosynthesis; quinolinate from L-kynurenine: step 2/3.</text>
</comment>
<evidence type="ECO:0000256" key="4">
    <source>
        <dbReference type="NCBIfam" id="TIGR01814"/>
    </source>
</evidence>
<dbReference type="AlphaFoldDB" id="A0A934NJJ0"/>
<dbReference type="NCBIfam" id="TIGR01814">
    <property type="entry name" value="kynureninase"/>
    <property type="match status" value="1"/>
</dbReference>
<proteinExistence type="inferred from homology"/>
<name>A0A934NJJ0_9BACT</name>
<keyword evidence="1 5" id="KW-0662">Pyridine nucleotide biosynthesis</keyword>
<evidence type="ECO:0000256" key="1">
    <source>
        <dbReference type="ARBA" id="ARBA00022642"/>
    </source>
</evidence>
<dbReference type="GO" id="GO:0005737">
    <property type="term" value="C:cytoplasm"/>
    <property type="evidence" value="ECO:0007669"/>
    <property type="project" value="UniProtKB-UniRule"/>
</dbReference>
<gene>
    <name evidence="6" type="primary">kynU</name>
    <name evidence="6" type="ORF">JF887_08855</name>
</gene>
<accession>A0A934NJJ0</accession>
<keyword evidence="2 5" id="KW-0378">Hydrolase</keyword>
<dbReference type="SUPFAM" id="SSF53383">
    <property type="entry name" value="PLP-dependent transferases"/>
    <property type="match status" value="1"/>
</dbReference>
<dbReference type="EC" id="3.7.1.3" evidence="4 5"/>
<evidence type="ECO:0000313" key="6">
    <source>
        <dbReference type="EMBL" id="MBJ7609519.1"/>
    </source>
</evidence>
<protein>
    <recommendedName>
        <fullName evidence="4 5">Kynureninase</fullName>
        <ecNumber evidence="4 5">3.7.1.3</ecNumber>
    </recommendedName>
</protein>
<comment type="cofactor">
    <cofactor evidence="5">
        <name>pyridoxal 5'-phosphate</name>
        <dbReference type="ChEBI" id="CHEBI:597326"/>
    </cofactor>
</comment>